<comment type="caution">
    <text evidence="2">The sequence shown here is derived from an EMBL/GenBank/DDBJ whole genome shotgun (WGS) entry which is preliminary data.</text>
</comment>
<evidence type="ECO:0000313" key="3">
    <source>
        <dbReference type="Proteomes" id="UP001519460"/>
    </source>
</evidence>
<feature type="region of interest" description="Disordered" evidence="1">
    <location>
        <begin position="1"/>
        <end position="26"/>
    </location>
</feature>
<reference evidence="2 3" key="1">
    <citation type="journal article" date="2023" name="Sci. Data">
        <title>Genome assembly of the Korean intertidal mud-creeper Batillaria attramentaria.</title>
        <authorList>
            <person name="Patra A.K."/>
            <person name="Ho P.T."/>
            <person name="Jun S."/>
            <person name="Lee S.J."/>
            <person name="Kim Y."/>
            <person name="Won Y.J."/>
        </authorList>
    </citation>
    <scope>NUCLEOTIDE SEQUENCE [LARGE SCALE GENOMIC DNA]</scope>
    <source>
        <strain evidence="2">Wonlab-2016</strain>
    </source>
</reference>
<evidence type="ECO:0000313" key="2">
    <source>
        <dbReference type="EMBL" id="KAK7491264.1"/>
    </source>
</evidence>
<organism evidence="2 3">
    <name type="scientific">Batillaria attramentaria</name>
    <dbReference type="NCBI Taxonomy" id="370345"/>
    <lineage>
        <taxon>Eukaryota</taxon>
        <taxon>Metazoa</taxon>
        <taxon>Spiralia</taxon>
        <taxon>Lophotrochozoa</taxon>
        <taxon>Mollusca</taxon>
        <taxon>Gastropoda</taxon>
        <taxon>Caenogastropoda</taxon>
        <taxon>Sorbeoconcha</taxon>
        <taxon>Cerithioidea</taxon>
        <taxon>Batillariidae</taxon>
        <taxon>Batillaria</taxon>
    </lineage>
</organism>
<evidence type="ECO:0000256" key="1">
    <source>
        <dbReference type="SAM" id="MobiDB-lite"/>
    </source>
</evidence>
<accession>A0ABD0KVL6</accession>
<dbReference type="AlphaFoldDB" id="A0ABD0KVL6"/>
<keyword evidence="3" id="KW-1185">Reference proteome</keyword>
<dbReference type="Proteomes" id="UP001519460">
    <property type="component" value="Unassembled WGS sequence"/>
</dbReference>
<protein>
    <submittedName>
        <fullName evidence="2">Uncharacterized protein</fullName>
    </submittedName>
</protein>
<gene>
    <name evidence="2" type="ORF">BaRGS_00017535</name>
</gene>
<dbReference type="EMBL" id="JACVVK020000117">
    <property type="protein sequence ID" value="KAK7491264.1"/>
    <property type="molecule type" value="Genomic_DNA"/>
</dbReference>
<proteinExistence type="predicted"/>
<name>A0ABD0KVL6_9CAEN</name>
<sequence length="70" mass="7542">MCPPDSPFHRTIPDLPVEMDPGPQKSIAAKSHGAAAWLRAASNQWQHPSLLISSATFSLPAFSFPRAGFP</sequence>